<comment type="caution">
    <text evidence="2">The sequence shown here is derived from an EMBL/GenBank/DDBJ whole genome shotgun (WGS) entry which is preliminary data.</text>
</comment>
<dbReference type="GO" id="GO:0000373">
    <property type="term" value="P:Group II intron splicing"/>
    <property type="evidence" value="ECO:0007669"/>
    <property type="project" value="TreeGrafter"/>
</dbReference>
<evidence type="ECO:0000313" key="2">
    <source>
        <dbReference type="EMBL" id="OHA04370.1"/>
    </source>
</evidence>
<name>A0A1G2KYE9_9BACT</name>
<sequence length="224" mass="26597">MHSTEIENQKKKIRLYDRQREIIVGTLLGDGHLESRDNGRIYRLRVEHSINQKEYVDWMYNELHGLAHAAPRIKEQDIFPPQGGKFRFHGYGFTTFSLGLLRFYGQQFYRNGRKVVPRLISKLLSPTALAIWYLDDGSFKSNKHQTYIIHTYGYAKSDLRKVQKALLKRFDIETNLHRQRKNKKIYWRIYIVSRSAEKFRKLVEPIIKHIPSMGYKLGNVMPKE</sequence>
<dbReference type="AlphaFoldDB" id="A0A1G2KYE9"/>
<dbReference type="GO" id="GO:0045292">
    <property type="term" value="P:mRNA cis splicing, via spliceosome"/>
    <property type="evidence" value="ECO:0007669"/>
    <property type="project" value="TreeGrafter"/>
</dbReference>
<gene>
    <name evidence="2" type="ORF">A2934_04655</name>
</gene>
<dbReference type="InterPro" id="IPR052500">
    <property type="entry name" value="Chloro/Mito_RNA_Process"/>
</dbReference>
<dbReference type="GO" id="GO:0048564">
    <property type="term" value="P:photosystem I assembly"/>
    <property type="evidence" value="ECO:0007669"/>
    <property type="project" value="TreeGrafter"/>
</dbReference>
<dbReference type="Gene3D" id="3.10.28.10">
    <property type="entry name" value="Homing endonucleases"/>
    <property type="match status" value="2"/>
</dbReference>
<dbReference type="PANTHER" id="PTHR47539">
    <property type="entry name" value="PENTATRICOPEPTIDE REPEAT-CONTAINING PROTEIN OTP51, CHLOROPLASTIC"/>
    <property type="match status" value="1"/>
</dbReference>
<dbReference type="InterPro" id="IPR004860">
    <property type="entry name" value="LAGLIDADG_dom"/>
</dbReference>
<dbReference type="SUPFAM" id="SSF55608">
    <property type="entry name" value="Homing endonucleases"/>
    <property type="match status" value="1"/>
</dbReference>
<proteinExistence type="predicted"/>
<protein>
    <recommendedName>
        <fullName evidence="1">Homing endonuclease LAGLIDADG domain-containing protein</fullName>
    </recommendedName>
</protein>
<dbReference type="GO" id="GO:0004519">
    <property type="term" value="F:endonuclease activity"/>
    <property type="evidence" value="ECO:0007669"/>
    <property type="project" value="InterPro"/>
</dbReference>
<dbReference type="EMBL" id="MHQO01000081">
    <property type="protein sequence ID" value="OHA04370.1"/>
    <property type="molecule type" value="Genomic_DNA"/>
</dbReference>
<dbReference type="Proteomes" id="UP000177982">
    <property type="component" value="Unassembled WGS sequence"/>
</dbReference>
<reference evidence="2 3" key="1">
    <citation type="journal article" date="2016" name="Nat. Commun.">
        <title>Thousands of microbial genomes shed light on interconnected biogeochemical processes in an aquifer system.</title>
        <authorList>
            <person name="Anantharaman K."/>
            <person name="Brown C.T."/>
            <person name="Hug L.A."/>
            <person name="Sharon I."/>
            <person name="Castelle C.J."/>
            <person name="Probst A.J."/>
            <person name="Thomas B.C."/>
            <person name="Singh A."/>
            <person name="Wilkins M.J."/>
            <person name="Karaoz U."/>
            <person name="Brodie E.L."/>
            <person name="Williams K.H."/>
            <person name="Hubbard S.S."/>
            <person name="Banfield J.F."/>
        </authorList>
    </citation>
    <scope>NUCLEOTIDE SEQUENCE [LARGE SCALE GENOMIC DNA]</scope>
</reference>
<organism evidence="2 3">
    <name type="scientific">Candidatus Sungbacteria bacterium RIFCSPLOWO2_01_FULL_47_10</name>
    <dbReference type="NCBI Taxonomy" id="1802276"/>
    <lineage>
        <taxon>Bacteria</taxon>
        <taxon>Candidatus Sungiibacteriota</taxon>
    </lineage>
</organism>
<evidence type="ECO:0000313" key="3">
    <source>
        <dbReference type="Proteomes" id="UP000177982"/>
    </source>
</evidence>
<evidence type="ECO:0000259" key="1">
    <source>
        <dbReference type="Pfam" id="PF03161"/>
    </source>
</evidence>
<accession>A0A1G2KYE9</accession>
<feature type="domain" description="Homing endonuclease LAGLIDADG" evidence="1">
    <location>
        <begin position="20"/>
        <end position="199"/>
    </location>
</feature>
<dbReference type="PANTHER" id="PTHR47539:SF1">
    <property type="entry name" value="PENTATRICOPEPTIDE REPEAT-CONTAINING PROTEIN OTP51, CHLOROPLASTIC"/>
    <property type="match status" value="1"/>
</dbReference>
<dbReference type="Pfam" id="PF03161">
    <property type="entry name" value="LAGLIDADG_2"/>
    <property type="match status" value="1"/>
</dbReference>
<dbReference type="InterPro" id="IPR027434">
    <property type="entry name" value="Homing_endonucl"/>
</dbReference>